<evidence type="ECO:0000313" key="2">
    <source>
        <dbReference type="Proteomes" id="UP000663891"/>
    </source>
</evidence>
<name>A0A815W3A4_9BILA</name>
<organism evidence="1 2">
    <name type="scientific">Adineta steineri</name>
    <dbReference type="NCBI Taxonomy" id="433720"/>
    <lineage>
        <taxon>Eukaryota</taxon>
        <taxon>Metazoa</taxon>
        <taxon>Spiralia</taxon>
        <taxon>Gnathifera</taxon>
        <taxon>Rotifera</taxon>
        <taxon>Eurotatoria</taxon>
        <taxon>Bdelloidea</taxon>
        <taxon>Adinetida</taxon>
        <taxon>Adinetidae</taxon>
        <taxon>Adineta</taxon>
    </lineage>
</organism>
<feature type="non-terminal residue" evidence="1">
    <location>
        <position position="1"/>
    </location>
</feature>
<dbReference type="EMBL" id="CAJNON010006078">
    <property type="protein sequence ID" value="CAF1538078.1"/>
    <property type="molecule type" value="Genomic_DNA"/>
</dbReference>
<evidence type="ECO:0000313" key="1">
    <source>
        <dbReference type="EMBL" id="CAF1538078.1"/>
    </source>
</evidence>
<comment type="caution">
    <text evidence="1">The sequence shown here is derived from an EMBL/GenBank/DDBJ whole genome shotgun (WGS) entry which is preliminary data.</text>
</comment>
<dbReference type="Proteomes" id="UP000663891">
    <property type="component" value="Unassembled WGS sequence"/>
</dbReference>
<accession>A0A815W3A4</accession>
<gene>
    <name evidence="1" type="ORF">VCS650_LOCUS43932</name>
</gene>
<proteinExistence type="predicted"/>
<protein>
    <submittedName>
        <fullName evidence="1">Uncharacterized protein</fullName>
    </submittedName>
</protein>
<reference evidence="1" key="1">
    <citation type="submission" date="2021-02" db="EMBL/GenBank/DDBJ databases">
        <authorList>
            <person name="Nowell W R."/>
        </authorList>
    </citation>
    <scope>NUCLEOTIDE SEQUENCE</scope>
</reference>
<dbReference type="AlphaFoldDB" id="A0A815W3A4"/>
<sequence>WLIEYTDADFQRQDDRGRSCLKLIEPGSLFSNNQFTVSISFRPHA</sequence>